<keyword evidence="2" id="KW-0964">Secreted</keyword>
<keyword evidence="5" id="KW-0325">Glycoprotein</keyword>
<feature type="region of interest" description="Disordered" evidence="6">
    <location>
        <begin position="167"/>
        <end position="195"/>
    </location>
</feature>
<protein>
    <submittedName>
        <fullName evidence="9">Putative selenoprotein p ixodes scapularis selenoprotein p</fullName>
    </submittedName>
</protein>
<dbReference type="Pfam" id="PF04592">
    <property type="entry name" value="SelP_N"/>
    <property type="match status" value="1"/>
</dbReference>
<evidence type="ECO:0000313" key="9">
    <source>
        <dbReference type="EMBL" id="JAC92312.1"/>
    </source>
</evidence>
<dbReference type="PANTHER" id="PTHR10105:SF2">
    <property type="entry name" value="AGAP003297-PA"/>
    <property type="match status" value="1"/>
</dbReference>
<keyword evidence="4" id="KW-0712">Selenocysteine</keyword>
<feature type="domain" description="Selenoprotein P N-terminal" evidence="8">
    <location>
        <begin position="23"/>
        <end position="259"/>
    </location>
</feature>
<dbReference type="PANTHER" id="PTHR10105">
    <property type="entry name" value="SELENOPROTEIN P"/>
    <property type="match status" value="1"/>
</dbReference>
<feature type="compositionally biased region" description="Basic and acidic residues" evidence="6">
    <location>
        <begin position="255"/>
        <end position="264"/>
    </location>
</feature>
<accession>A0A090X7U9</accession>
<evidence type="ECO:0000256" key="6">
    <source>
        <dbReference type="SAM" id="MobiDB-lite"/>
    </source>
</evidence>
<evidence type="ECO:0000256" key="5">
    <source>
        <dbReference type="ARBA" id="ARBA00023180"/>
    </source>
</evidence>
<dbReference type="GO" id="GO:0008430">
    <property type="term" value="F:selenium binding"/>
    <property type="evidence" value="ECO:0007669"/>
    <property type="project" value="InterPro"/>
</dbReference>
<feature type="chain" id="PRO_5001868195" evidence="7">
    <location>
        <begin position="22"/>
        <end position="347"/>
    </location>
</feature>
<reference evidence="9" key="1">
    <citation type="journal article" date="2015" name="PLoS Negl. Trop. Dis.">
        <title>Deep Sequencing Analysis of the Ixodes ricinus Haemocytome.</title>
        <authorList>
            <person name="Kotsyfakis M."/>
            <person name="Kopacek P."/>
            <person name="Franta Z."/>
            <person name="Pedra J.H."/>
            <person name="Ribeiro J.M."/>
        </authorList>
    </citation>
    <scope>NUCLEOTIDE SEQUENCE</scope>
</reference>
<evidence type="ECO:0000256" key="7">
    <source>
        <dbReference type="SAM" id="SignalP"/>
    </source>
</evidence>
<dbReference type="EMBL" id="GBIH01002398">
    <property type="protein sequence ID" value="JAC92312.1"/>
    <property type="molecule type" value="mRNA"/>
</dbReference>
<feature type="compositionally biased region" description="Polar residues" evidence="6">
    <location>
        <begin position="184"/>
        <end position="194"/>
    </location>
</feature>
<evidence type="ECO:0000256" key="3">
    <source>
        <dbReference type="ARBA" id="ARBA00022729"/>
    </source>
</evidence>
<organism evidence="9">
    <name type="scientific">Ixodes ricinus</name>
    <name type="common">Common tick</name>
    <name type="synonym">Acarus ricinus</name>
    <dbReference type="NCBI Taxonomy" id="34613"/>
    <lineage>
        <taxon>Eukaryota</taxon>
        <taxon>Metazoa</taxon>
        <taxon>Ecdysozoa</taxon>
        <taxon>Arthropoda</taxon>
        <taxon>Chelicerata</taxon>
        <taxon>Arachnida</taxon>
        <taxon>Acari</taxon>
        <taxon>Parasitiformes</taxon>
        <taxon>Ixodida</taxon>
        <taxon>Ixodoidea</taxon>
        <taxon>Ixodidae</taxon>
        <taxon>Ixodinae</taxon>
        <taxon>Ixodes</taxon>
    </lineage>
</organism>
<evidence type="ECO:0000256" key="2">
    <source>
        <dbReference type="ARBA" id="ARBA00022525"/>
    </source>
</evidence>
<keyword evidence="3 7" id="KW-0732">Signal</keyword>
<evidence type="ECO:0000256" key="4">
    <source>
        <dbReference type="ARBA" id="ARBA00022933"/>
    </source>
</evidence>
<dbReference type="GO" id="GO:0001887">
    <property type="term" value="P:selenium compound metabolic process"/>
    <property type="evidence" value="ECO:0007669"/>
    <property type="project" value="TreeGrafter"/>
</dbReference>
<proteinExistence type="evidence at transcript level"/>
<sequence length="347" mass="37901">MSLTGALALLLGLSAVQLSWARTPMCGQAEPWTVSGGYNPVMAARGNITLVALLKATRPFCLQQASSLEALLLKLRARNLSDVQFLVVNSLDSAAEVRELERRVSFPVYQETANEPVWSVLEGDKDDVFIYDRCGRLSYFIPFPLSVTLPGRHPVVEEALNTTYYASPGGDFCPQDPSAIPHGSSPQEHQQQRIPGQIETQDEGETGNTVSPPTTPSEGLGWRVIHMVFGDGHQDHINSHTPSQAQEGGVTTGAPHDHQERHPTPTECVSINKAICFDWPKERIRHVESCCNHDRSVPGAITFRHSCPATDAPTVQEAAPRLLVLQAPARGPGSADLPRVRRRPDFA</sequence>
<evidence type="ECO:0000259" key="8">
    <source>
        <dbReference type="Pfam" id="PF04592"/>
    </source>
</evidence>
<dbReference type="AlphaFoldDB" id="A0A090X7U9"/>
<feature type="region of interest" description="Disordered" evidence="6">
    <location>
        <begin position="232"/>
        <end position="265"/>
    </location>
</feature>
<feature type="signal peptide" evidence="7">
    <location>
        <begin position="1"/>
        <end position="21"/>
    </location>
</feature>
<dbReference type="GO" id="GO:0005576">
    <property type="term" value="C:extracellular region"/>
    <property type="evidence" value="ECO:0007669"/>
    <property type="project" value="UniProtKB-SubCell"/>
</dbReference>
<evidence type="ECO:0000256" key="1">
    <source>
        <dbReference type="ARBA" id="ARBA00004613"/>
    </source>
</evidence>
<comment type="subcellular location">
    <subcellularLocation>
        <location evidence="1">Secreted</location>
    </subcellularLocation>
</comment>
<dbReference type="InterPro" id="IPR007671">
    <property type="entry name" value="Selenoprotein-P_N"/>
</dbReference>
<dbReference type="InterPro" id="IPR037941">
    <property type="entry name" value="SeP"/>
</dbReference>
<name>A0A090X7U9_IXORI</name>